<dbReference type="GO" id="GO:0018169">
    <property type="term" value="F:ribosomal S6-glutamic acid ligase activity"/>
    <property type="evidence" value="ECO:0007669"/>
    <property type="project" value="TreeGrafter"/>
</dbReference>
<keyword evidence="2 4" id="KW-0547">Nucleotide-binding</keyword>
<evidence type="ECO:0000313" key="7">
    <source>
        <dbReference type="Proteomes" id="UP000886861"/>
    </source>
</evidence>
<keyword evidence="1" id="KW-0479">Metal-binding</keyword>
<dbReference type="PANTHER" id="PTHR21621">
    <property type="entry name" value="RIBOSOMAL PROTEIN S6 MODIFICATION PROTEIN"/>
    <property type="match status" value="1"/>
</dbReference>
<dbReference type="InterPro" id="IPR004666">
    <property type="entry name" value="Rp_bS6_RimK/Lys_biosynth_LsyX"/>
</dbReference>
<keyword evidence="6" id="KW-0436">Ligase</keyword>
<dbReference type="SUPFAM" id="SSF56059">
    <property type="entry name" value="Glutathione synthetase ATP-binding domain-like"/>
    <property type="match status" value="1"/>
</dbReference>
<dbReference type="Proteomes" id="UP000886861">
    <property type="component" value="Unassembled WGS sequence"/>
</dbReference>
<dbReference type="Gene3D" id="3.40.50.20">
    <property type="match status" value="1"/>
</dbReference>
<dbReference type="AlphaFoldDB" id="A0A9D1NF29"/>
<dbReference type="Gene3D" id="3.30.470.20">
    <property type="entry name" value="ATP-grasp fold, B domain"/>
    <property type="match status" value="1"/>
</dbReference>
<evidence type="ECO:0000256" key="3">
    <source>
        <dbReference type="ARBA" id="ARBA00022840"/>
    </source>
</evidence>
<evidence type="ECO:0000259" key="5">
    <source>
        <dbReference type="PROSITE" id="PS50975"/>
    </source>
</evidence>
<evidence type="ECO:0000256" key="1">
    <source>
        <dbReference type="ARBA" id="ARBA00022723"/>
    </source>
</evidence>
<dbReference type="PROSITE" id="PS50975">
    <property type="entry name" value="ATP_GRASP"/>
    <property type="match status" value="1"/>
</dbReference>
<sequence>MKKVLIVYDANTDEKSFEVQTKLLFDAAKKLGISITARSNVQIYTMLSNTKVKSFESYANFDFALFLDDDVWLARNLEMLGLKVYNNSRAIDICENCANMYQQLIKCGVNIPKTVILPSALSEYKKETIHPFVDQIIDDLGLPIIIKQWFGDLGRGVHLAKTREQAYEIVDRFEGRELLFQEFISEASGTDIRMYVVRNKVLASLRRTAGKEDFRSNTNFGGIMEKHIPTFVEQKLALDACKAVGCEFGVVDILKSINGPVVCEVNTSANIQYFQEVSDFNVAEHILKMLKK</sequence>
<dbReference type="GO" id="GO:0005524">
    <property type="term" value="F:ATP binding"/>
    <property type="evidence" value="ECO:0007669"/>
    <property type="project" value="UniProtKB-UniRule"/>
</dbReference>
<accession>A0A9D1NF29</accession>
<dbReference type="InterPro" id="IPR011761">
    <property type="entry name" value="ATP-grasp"/>
</dbReference>
<name>A0A9D1NF29_9FIRM</name>
<dbReference type="GO" id="GO:0005737">
    <property type="term" value="C:cytoplasm"/>
    <property type="evidence" value="ECO:0007669"/>
    <property type="project" value="TreeGrafter"/>
</dbReference>
<organism evidence="6 7">
    <name type="scientific">Candidatus Caccopulliclostridium gallistercoris</name>
    <dbReference type="NCBI Taxonomy" id="2840719"/>
    <lineage>
        <taxon>Bacteria</taxon>
        <taxon>Bacillati</taxon>
        <taxon>Bacillota</taxon>
        <taxon>Clostridia</taxon>
        <taxon>Candidatus Caccopulliclostridium</taxon>
    </lineage>
</organism>
<reference evidence="6" key="2">
    <citation type="journal article" date="2021" name="PeerJ">
        <title>Extensive microbial diversity within the chicken gut microbiome revealed by metagenomics and culture.</title>
        <authorList>
            <person name="Gilroy R."/>
            <person name="Ravi A."/>
            <person name="Getino M."/>
            <person name="Pursley I."/>
            <person name="Horton D.L."/>
            <person name="Alikhan N.F."/>
            <person name="Baker D."/>
            <person name="Gharbi K."/>
            <person name="Hall N."/>
            <person name="Watson M."/>
            <person name="Adriaenssens E.M."/>
            <person name="Foster-Nyarko E."/>
            <person name="Jarju S."/>
            <person name="Secka A."/>
            <person name="Antonio M."/>
            <person name="Oren A."/>
            <person name="Chaudhuri R.R."/>
            <person name="La Ragione R."/>
            <person name="Hildebrand F."/>
            <person name="Pallen M.J."/>
        </authorList>
    </citation>
    <scope>NUCLEOTIDE SEQUENCE</scope>
    <source>
        <strain evidence="6">CHK186-9395</strain>
    </source>
</reference>
<dbReference type="PANTHER" id="PTHR21621:SF0">
    <property type="entry name" value="BETA-CITRYLGLUTAMATE SYNTHASE B-RELATED"/>
    <property type="match status" value="1"/>
</dbReference>
<dbReference type="InterPro" id="IPR013815">
    <property type="entry name" value="ATP_grasp_subdomain_1"/>
</dbReference>
<dbReference type="EMBL" id="DVOJ01000010">
    <property type="protein sequence ID" value="HIV01504.1"/>
    <property type="molecule type" value="Genomic_DNA"/>
</dbReference>
<reference evidence="6" key="1">
    <citation type="submission" date="2020-10" db="EMBL/GenBank/DDBJ databases">
        <authorList>
            <person name="Gilroy R."/>
        </authorList>
    </citation>
    <scope>NUCLEOTIDE SEQUENCE</scope>
    <source>
        <strain evidence="6">CHK186-9395</strain>
    </source>
</reference>
<proteinExistence type="predicted"/>
<comment type="caution">
    <text evidence="6">The sequence shown here is derived from an EMBL/GenBank/DDBJ whole genome shotgun (WGS) entry which is preliminary data.</text>
</comment>
<evidence type="ECO:0000256" key="4">
    <source>
        <dbReference type="PROSITE-ProRule" id="PRU00409"/>
    </source>
</evidence>
<protein>
    <submittedName>
        <fullName evidence="6">RimK family alpha-L-glutamate ligase</fullName>
    </submittedName>
</protein>
<dbReference type="GO" id="GO:0009432">
    <property type="term" value="P:SOS response"/>
    <property type="evidence" value="ECO:0007669"/>
    <property type="project" value="TreeGrafter"/>
</dbReference>
<dbReference type="GO" id="GO:0046872">
    <property type="term" value="F:metal ion binding"/>
    <property type="evidence" value="ECO:0007669"/>
    <property type="project" value="UniProtKB-KW"/>
</dbReference>
<evidence type="ECO:0000256" key="2">
    <source>
        <dbReference type="ARBA" id="ARBA00022741"/>
    </source>
</evidence>
<dbReference type="Pfam" id="PF08443">
    <property type="entry name" value="RimK"/>
    <property type="match status" value="1"/>
</dbReference>
<dbReference type="Gene3D" id="3.30.1490.20">
    <property type="entry name" value="ATP-grasp fold, A domain"/>
    <property type="match status" value="1"/>
</dbReference>
<dbReference type="NCBIfam" id="TIGR00768">
    <property type="entry name" value="rimK_fam"/>
    <property type="match status" value="1"/>
</dbReference>
<dbReference type="InterPro" id="IPR013651">
    <property type="entry name" value="ATP-grasp_RimK-type"/>
</dbReference>
<gene>
    <name evidence="6" type="ORF">IAA62_03005</name>
</gene>
<evidence type="ECO:0000313" key="6">
    <source>
        <dbReference type="EMBL" id="HIV01504.1"/>
    </source>
</evidence>
<feature type="domain" description="ATP-grasp" evidence="5">
    <location>
        <begin position="101"/>
        <end position="291"/>
    </location>
</feature>
<keyword evidence="3 4" id="KW-0067">ATP-binding</keyword>